<keyword evidence="7" id="KW-1185">Reference proteome</keyword>
<gene>
    <name evidence="6" type="ORF">H4R34_004330</name>
</gene>
<feature type="compositionally biased region" description="Polar residues" evidence="4">
    <location>
        <begin position="131"/>
        <end position="145"/>
    </location>
</feature>
<dbReference type="PROSITE" id="PS50102">
    <property type="entry name" value="RRM"/>
    <property type="match status" value="1"/>
</dbReference>
<comment type="caution">
    <text evidence="6">The sequence shown here is derived from an EMBL/GenBank/DDBJ whole genome shotgun (WGS) entry which is preliminary data.</text>
</comment>
<keyword evidence="3" id="KW-0694">RNA-binding</keyword>
<dbReference type="OrthoDB" id="6730379at2759"/>
<dbReference type="InterPro" id="IPR035979">
    <property type="entry name" value="RBD_domain_sf"/>
</dbReference>
<dbReference type="EMBL" id="JANBQB010000525">
    <property type="protein sequence ID" value="KAJ1975455.1"/>
    <property type="molecule type" value="Genomic_DNA"/>
</dbReference>
<dbReference type="Gene3D" id="3.30.70.330">
    <property type="match status" value="1"/>
</dbReference>
<dbReference type="SMART" id="SM00360">
    <property type="entry name" value="RRM"/>
    <property type="match status" value="1"/>
</dbReference>
<dbReference type="AlphaFoldDB" id="A0A9W8ECB9"/>
<dbReference type="InterPro" id="IPR012677">
    <property type="entry name" value="Nucleotide-bd_a/b_plait_sf"/>
</dbReference>
<accession>A0A9W8ECB9</accession>
<protein>
    <recommendedName>
        <fullName evidence="1">Probable RNA-binding protein 18</fullName>
    </recommendedName>
    <alternativeName>
        <fullName evidence="2">RNA-binding motif protein 18</fullName>
    </alternativeName>
</protein>
<dbReference type="SUPFAM" id="SSF54928">
    <property type="entry name" value="RNA-binding domain, RBD"/>
    <property type="match status" value="1"/>
</dbReference>
<dbReference type="InterPro" id="IPR039157">
    <property type="entry name" value="RBM18_RRM"/>
</dbReference>
<dbReference type="InterPro" id="IPR000504">
    <property type="entry name" value="RRM_dom"/>
</dbReference>
<feature type="compositionally biased region" description="Low complexity" evidence="4">
    <location>
        <begin position="99"/>
        <end position="111"/>
    </location>
</feature>
<name>A0A9W8ECB9_9FUNG</name>
<evidence type="ECO:0000256" key="3">
    <source>
        <dbReference type="PROSITE-ProRule" id="PRU00176"/>
    </source>
</evidence>
<dbReference type="GO" id="GO:0003723">
    <property type="term" value="F:RNA binding"/>
    <property type="evidence" value="ECO:0007669"/>
    <property type="project" value="UniProtKB-UniRule"/>
</dbReference>
<proteinExistence type="predicted"/>
<dbReference type="Pfam" id="PF00076">
    <property type="entry name" value="RRM_1"/>
    <property type="match status" value="1"/>
</dbReference>
<evidence type="ECO:0000313" key="6">
    <source>
        <dbReference type="EMBL" id="KAJ1975455.1"/>
    </source>
</evidence>
<dbReference type="CDD" id="cd12355">
    <property type="entry name" value="RRM_RBM18"/>
    <property type="match status" value="1"/>
</dbReference>
<feature type="region of interest" description="Disordered" evidence="4">
    <location>
        <begin position="85"/>
        <end position="145"/>
    </location>
</feature>
<evidence type="ECO:0000256" key="4">
    <source>
        <dbReference type="SAM" id="MobiDB-lite"/>
    </source>
</evidence>
<dbReference type="PANTHER" id="PTHR48038:SF1">
    <property type="entry name" value="RIBONUCLEOPROTEIN RB97D"/>
    <property type="match status" value="1"/>
</dbReference>
<sequence length="169" mass="18516">MASDKTAPTKLFVGNLDPTVDEYAILKLFEPFGKIKKLDYMFHRHGPKRGQPRGYCFLEYMDSEQAEKAVDALNGRTLKRRRLVVSAAVDSPRPRQTDDSYSGPSRSRPGSTATGGSNHHPYRAARPQPSPSVTKAQQLVGASTNAKILALEKKLAELKKPPPPPSSSS</sequence>
<dbReference type="Proteomes" id="UP001151582">
    <property type="component" value="Unassembled WGS sequence"/>
</dbReference>
<organism evidence="6 7">
    <name type="scientific">Dimargaris verticillata</name>
    <dbReference type="NCBI Taxonomy" id="2761393"/>
    <lineage>
        <taxon>Eukaryota</taxon>
        <taxon>Fungi</taxon>
        <taxon>Fungi incertae sedis</taxon>
        <taxon>Zoopagomycota</taxon>
        <taxon>Kickxellomycotina</taxon>
        <taxon>Dimargaritomycetes</taxon>
        <taxon>Dimargaritales</taxon>
        <taxon>Dimargaritaceae</taxon>
        <taxon>Dimargaris</taxon>
    </lineage>
</organism>
<evidence type="ECO:0000256" key="1">
    <source>
        <dbReference type="ARBA" id="ARBA00021141"/>
    </source>
</evidence>
<dbReference type="PANTHER" id="PTHR48038">
    <property type="entry name" value="RIBONUCLEOPROTEIN RB97D"/>
    <property type="match status" value="1"/>
</dbReference>
<evidence type="ECO:0000259" key="5">
    <source>
        <dbReference type="PROSITE" id="PS50102"/>
    </source>
</evidence>
<feature type="domain" description="RRM" evidence="5">
    <location>
        <begin position="9"/>
        <end position="90"/>
    </location>
</feature>
<evidence type="ECO:0000256" key="2">
    <source>
        <dbReference type="ARBA" id="ARBA00030780"/>
    </source>
</evidence>
<reference evidence="6" key="1">
    <citation type="submission" date="2022-07" db="EMBL/GenBank/DDBJ databases">
        <title>Phylogenomic reconstructions and comparative analyses of Kickxellomycotina fungi.</title>
        <authorList>
            <person name="Reynolds N.K."/>
            <person name="Stajich J.E."/>
            <person name="Barry K."/>
            <person name="Grigoriev I.V."/>
            <person name="Crous P."/>
            <person name="Smith M.E."/>
        </authorList>
    </citation>
    <scope>NUCLEOTIDE SEQUENCE</scope>
    <source>
        <strain evidence="6">RSA 567</strain>
    </source>
</reference>
<evidence type="ECO:0000313" key="7">
    <source>
        <dbReference type="Proteomes" id="UP001151582"/>
    </source>
</evidence>